<organism evidence="9 10">
    <name type="scientific">Candidatus Thiodiazotropha lotti</name>
    <dbReference type="NCBI Taxonomy" id="2792787"/>
    <lineage>
        <taxon>Bacteria</taxon>
        <taxon>Pseudomonadati</taxon>
        <taxon>Pseudomonadota</taxon>
        <taxon>Gammaproteobacteria</taxon>
        <taxon>Chromatiales</taxon>
        <taxon>Sedimenticolaceae</taxon>
        <taxon>Candidatus Thiodiazotropha</taxon>
    </lineage>
</organism>
<sequence length="223" mass="24532">MSTPKEPQYRKRVGYQAVLLGGFSTLATALLVAGNIATKDDIKARQKEDLLRSLNQVVPTEYYDSDLLDQPLSIADKRGDNLTVYRGLQGMQVNALAWEVVGKGYAGDIRLIMGVNAEGEVLGVRVLSHAETPGLGDKIEVAKDDWILGFNNHSLVNTSNQQWRVKKDGGEFDQFSGATITPRAIVTAVHDGLIFFQQHTDELLRPPVINSDDEPLQRASLSE</sequence>
<keyword evidence="6" id="KW-1278">Translocase</keyword>
<keyword evidence="4 6" id="KW-0288">FMN</keyword>
<dbReference type="GO" id="GO:0009055">
    <property type="term" value="F:electron transfer activity"/>
    <property type="evidence" value="ECO:0007669"/>
    <property type="project" value="InterPro"/>
</dbReference>
<comment type="subcellular location">
    <subcellularLocation>
        <location evidence="6">Cell inner membrane</location>
        <topology evidence="6">Single-pass membrane protein</topology>
    </subcellularLocation>
</comment>
<protein>
    <recommendedName>
        <fullName evidence="6">Ion-translocating oxidoreductase complex subunit G</fullName>
        <ecNumber evidence="6">7.-.-.-</ecNumber>
    </recommendedName>
    <alternativeName>
        <fullName evidence="6">Rnf electron transport complex subunit G</fullName>
    </alternativeName>
</protein>
<dbReference type="PANTHER" id="PTHR36118">
    <property type="entry name" value="ION-TRANSLOCATING OXIDOREDUCTASE COMPLEX SUBUNIT G"/>
    <property type="match status" value="1"/>
</dbReference>
<dbReference type="EMBL" id="JAEPDI010000001">
    <property type="protein sequence ID" value="MCG7937382.1"/>
    <property type="molecule type" value="Genomic_DNA"/>
</dbReference>
<evidence type="ECO:0000256" key="2">
    <source>
        <dbReference type="ARBA" id="ARBA00022553"/>
    </source>
</evidence>
<comment type="cofactor">
    <cofactor evidence="6">
        <name>FMN</name>
        <dbReference type="ChEBI" id="CHEBI:58210"/>
    </cofactor>
</comment>
<gene>
    <name evidence="9" type="primary">rsxG</name>
    <name evidence="6" type="synonym">rnfG</name>
    <name evidence="9" type="ORF">JAZ04_00800</name>
</gene>
<keyword evidence="6 7" id="KW-0472">Membrane</keyword>
<evidence type="ECO:0000313" key="10">
    <source>
        <dbReference type="Proteomes" id="UP000886687"/>
    </source>
</evidence>
<evidence type="ECO:0000313" key="9">
    <source>
        <dbReference type="EMBL" id="MCG7937382.1"/>
    </source>
</evidence>
<accession>A0A9E4MXG4</accession>
<evidence type="ECO:0000256" key="3">
    <source>
        <dbReference type="ARBA" id="ARBA00022630"/>
    </source>
</evidence>
<dbReference type="InterPro" id="IPR010209">
    <property type="entry name" value="Ion_transpt_RnfG/RsxG"/>
</dbReference>
<comment type="subunit">
    <text evidence="6">The complex is composed of six subunits: RnfA, RnfB, RnfC, RnfD, RnfE and RnfG.</text>
</comment>
<dbReference type="GO" id="GO:0022900">
    <property type="term" value="P:electron transport chain"/>
    <property type="evidence" value="ECO:0007669"/>
    <property type="project" value="UniProtKB-UniRule"/>
</dbReference>
<dbReference type="EC" id="7.-.-.-" evidence="6"/>
<dbReference type="InterPro" id="IPR007329">
    <property type="entry name" value="FMN-bd"/>
</dbReference>
<keyword evidence="6 7" id="KW-0812">Transmembrane</keyword>
<comment type="caution">
    <text evidence="9">The sequence shown here is derived from an EMBL/GenBank/DDBJ whole genome shotgun (WGS) entry which is preliminary data.</text>
</comment>
<dbReference type="GO" id="GO:0010181">
    <property type="term" value="F:FMN binding"/>
    <property type="evidence" value="ECO:0007669"/>
    <property type="project" value="InterPro"/>
</dbReference>
<dbReference type="HAMAP" id="MF_00479">
    <property type="entry name" value="RsxG_RnfG"/>
    <property type="match status" value="1"/>
</dbReference>
<keyword evidence="2 6" id="KW-0597">Phosphoprotein</keyword>
<feature type="transmembrane region" description="Helical" evidence="7">
    <location>
        <begin position="15"/>
        <end position="37"/>
    </location>
</feature>
<dbReference type="PANTHER" id="PTHR36118:SF1">
    <property type="entry name" value="ION-TRANSLOCATING OXIDOREDUCTASE COMPLEX SUBUNIT G"/>
    <property type="match status" value="1"/>
</dbReference>
<dbReference type="Proteomes" id="UP000886687">
    <property type="component" value="Unassembled WGS sequence"/>
</dbReference>
<keyword evidence="6 7" id="KW-1133">Transmembrane helix</keyword>
<evidence type="ECO:0000256" key="5">
    <source>
        <dbReference type="ARBA" id="ARBA00022982"/>
    </source>
</evidence>
<keyword evidence="3 6" id="KW-0285">Flavoprotein</keyword>
<comment type="similarity">
    <text evidence="6">Belongs to the RnfG family.</text>
</comment>
<dbReference type="NCBIfam" id="NF002519">
    <property type="entry name" value="PRK01908.1"/>
    <property type="match status" value="1"/>
</dbReference>
<feature type="modified residue" description="FMN phosphoryl threonine" evidence="6">
    <location>
        <position position="179"/>
    </location>
</feature>
<proteinExistence type="inferred from homology"/>
<evidence type="ECO:0000256" key="7">
    <source>
        <dbReference type="SAM" id="Phobius"/>
    </source>
</evidence>
<dbReference type="PIRSF" id="PIRSF006091">
    <property type="entry name" value="E_trnsport_RnfG"/>
    <property type="match status" value="1"/>
</dbReference>
<dbReference type="SMART" id="SM00900">
    <property type="entry name" value="FMN_bind"/>
    <property type="match status" value="1"/>
</dbReference>
<comment type="function">
    <text evidence="6">Part of a membrane-bound complex that couples electron transfer with translocation of ions across the membrane.</text>
</comment>
<evidence type="ECO:0000256" key="6">
    <source>
        <dbReference type="HAMAP-Rule" id="MF_00479"/>
    </source>
</evidence>
<keyword evidence="6" id="KW-1003">Cell membrane</keyword>
<dbReference type="Pfam" id="PF04205">
    <property type="entry name" value="FMN_bind"/>
    <property type="match status" value="1"/>
</dbReference>
<keyword evidence="5 6" id="KW-0249">Electron transport</keyword>
<dbReference type="AlphaFoldDB" id="A0A9E4MXG4"/>
<evidence type="ECO:0000259" key="8">
    <source>
        <dbReference type="SMART" id="SM00900"/>
    </source>
</evidence>
<keyword evidence="1 6" id="KW-0813">Transport</keyword>
<reference evidence="9" key="1">
    <citation type="journal article" date="2021" name="Proc. Natl. Acad. Sci. U.S.A.">
        <title>Global biogeography of chemosynthetic symbionts reveals both localized and globally distributed symbiont groups. .</title>
        <authorList>
            <person name="Osvatic J.T."/>
            <person name="Wilkins L.G.E."/>
            <person name="Leibrecht L."/>
            <person name="Leray M."/>
            <person name="Zauner S."/>
            <person name="Polzin J."/>
            <person name="Camacho Y."/>
            <person name="Gros O."/>
            <person name="van Gils J.A."/>
            <person name="Eisen J.A."/>
            <person name="Petersen J.M."/>
            <person name="Yuen B."/>
        </authorList>
    </citation>
    <scope>NUCLEOTIDE SEQUENCE</scope>
    <source>
        <strain evidence="9">MAGL173</strain>
    </source>
</reference>
<dbReference type="NCBIfam" id="TIGR01947">
    <property type="entry name" value="rnfG"/>
    <property type="match status" value="1"/>
</dbReference>
<keyword evidence="6" id="KW-0997">Cell inner membrane</keyword>
<evidence type="ECO:0000256" key="1">
    <source>
        <dbReference type="ARBA" id="ARBA00022448"/>
    </source>
</evidence>
<feature type="domain" description="FMN-binding" evidence="8">
    <location>
        <begin position="104"/>
        <end position="196"/>
    </location>
</feature>
<name>A0A9E4MXG4_9GAMM</name>
<evidence type="ECO:0000256" key="4">
    <source>
        <dbReference type="ARBA" id="ARBA00022643"/>
    </source>
</evidence>
<dbReference type="GO" id="GO:0005886">
    <property type="term" value="C:plasma membrane"/>
    <property type="evidence" value="ECO:0007669"/>
    <property type="project" value="UniProtKB-SubCell"/>
</dbReference>